<evidence type="ECO:0000259" key="5">
    <source>
        <dbReference type="Pfam" id="PF04542"/>
    </source>
</evidence>
<dbReference type="Proteomes" id="UP000183508">
    <property type="component" value="Unassembled WGS sequence"/>
</dbReference>
<sequence>MAEAVLTRETAFAPDEVDQMVRDNMRLVHYVALQYQHKAAALGIDYDELVSAGMIGLWEGLMRYDPTRAKWTTCAVIHIKGRIRRLIRTTKRQNRIATVPLEHQVAADEDSGNALKVYDILPSRDDVTTVEIRDWMDKLPARERHVVSRYMDGYKQHEIGDEMGVSQAHVSRILRRTVQRYFEA</sequence>
<dbReference type="PANTHER" id="PTHR30385">
    <property type="entry name" value="SIGMA FACTOR F FLAGELLAR"/>
    <property type="match status" value="1"/>
</dbReference>
<proteinExistence type="predicted"/>
<dbReference type="InterPro" id="IPR013324">
    <property type="entry name" value="RNA_pol_sigma_r3/r4-like"/>
</dbReference>
<dbReference type="InterPro" id="IPR007630">
    <property type="entry name" value="RNA_pol_sigma70_r4"/>
</dbReference>
<dbReference type="NCBIfam" id="TIGR02937">
    <property type="entry name" value="sigma70-ECF"/>
    <property type="match status" value="1"/>
</dbReference>
<feature type="domain" description="RNA polymerase sigma-70 region 4" evidence="6">
    <location>
        <begin position="135"/>
        <end position="180"/>
    </location>
</feature>
<feature type="domain" description="RNA polymerase sigma-70 region 2" evidence="5">
    <location>
        <begin position="20"/>
        <end position="92"/>
    </location>
</feature>
<keyword evidence="8" id="KW-1185">Reference proteome</keyword>
<dbReference type="GO" id="GO:0016987">
    <property type="term" value="F:sigma factor activity"/>
    <property type="evidence" value="ECO:0007669"/>
    <property type="project" value="UniProtKB-KW"/>
</dbReference>
<dbReference type="SUPFAM" id="SSF88946">
    <property type="entry name" value="Sigma2 domain of RNA polymerase sigma factors"/>
    <property type="match status" value="1"/>
</dbReference>
<dbReference type="EMBL" id="FPBV01000006">
    <property type="protein sequence ID" value="SFU70524.1"/>
    <property type="molecule type" value="Genomic_DNA"/>
</dbReference>
<dbReference type="OrthoDB" id="2578977at2"/>
<keyword evidence="1" id="KW-0805">Transcription regulation</keyword>
<dbReference type="Pfam" id="PF04545">
    <property type="entry name" value="Sigma70_r4"/>
    <property type="match status" value="1"/>
</dbReference>
<evidence type="ECO:0000259" key="6">
    <source>
        <dbReference type="Pfam" id="PF04545"/>
    </source>
</evidence>
<dbReference type="GO" id="GO:0003677">
    <property type="term" value="F:DNA binding"/>
    <property type="evidence" value="ECO:0007669"/>
    <property type="project" value="UniProtKB-KW"/>
</dbReference>
<dbReference type="AlphaFoldDB" id="A0A1I7IC59"/>
<keyword evidence="2" id="KW-0731">Sigma factor</keyword>
<gene>
    <name evidence="7" type="ORF">SAMN05421543_106126</name>
</gene>
<keyword evidence="3" id="KW-0238">DNA-binding</keyword>
<dbReference type="CDD" id="cd06171">
    <property type="entry name" value="Sigma70_r4"/>
    <property type="match status" value="1"/>
</dbReference>
<evidence type="ECO:0000256" key="3">
    <source>
        <dbReference type="ARBA" id="ARBA00023125"/>
    </source>
</evidence>
<organism evidence="7 8">
    <name type="scientific">Alicyclobacillus macrosporangiidus</name>
    <dbReference type="NCBI Taxonomy" id="392015"/>
    <lineage>
        <taxon>Bacteria</taxon>
        <taxon>Bacillati</taxon>
        <taxon>Bacillota</taxon>
        <taxon>Bacilli</taxon>
        <taxon>Bacillales</taxon>
        <taxon>Alicyclobacillaceae</taxon>
        <taxon>Alicyclobacillus</taxon>
    </lineage>
</organism>
<protein>
    <submittedName>
        <fullName evidence="7">RNA polymerase sporulation-specific sigma factor</fullName>
    </submittedName>
</protein>
<dbReference type="GO" id="GO:0006352">
    <property type="term" value="P:DNA-templated transcription initiation"/>
    <property type="evidence" value="ECO:0007669"/>
    <property type="project" value="InterPro"/>
</dbReference>
<name>A0A1I7IC59_9BACL</name>
<evidence type="ECO:0000256" key="1">
    <source>
        <dbReference type="ARBA" id="ARBA00023015"/>
    </source>
</evidence>
<evidence type="ECO:0000313" key="7">
    <source>
        <dbReference type="EMBL" id="SFU70524.1"/>
    </source>
</evidence>
<evidence type="ECO:0000256" key="4">
    <source>
        <dbReference type="ARBA" id="ARBA00023163"/>
    </source>
</evidence>
<dbReference type="STRING" id="392015.SAMN05421543_106126"/>
<keyword evidence="4" id="KW-0804">Transcription</keyword>
<reference evidence="8" key="1">
    <citation type="submission" date="2016-10" db="EMBL/GenBank/DDBJ databases">
        <authorList>
            <person name="Varghese N."/>
        </authorList>
    </citation>
    <scope>NUCLEOTIDE SEQUENCE [LARGE SCALE GENOMIC DNA]</scope>
    <source>
        <strain evidence="8">DSM 17980</strain>
    </source>
</reference>
<evidence type="ECO:0000313" key="8">
    <source>
        <dbReference type="Proteomes" id="UP000183508"/>
    </source>
</evidence>
<dbReference type="Pfam" id="PF04542">
    <property type="entry name" value="Sigma70_r2"/>
    <property type="match status" value="1"/>
</dbReference>
<dbReference type="InterPro" id="IPR013325">
    <property type="entry name" value="RNA_pol_sigma_r2"/>
</dbReference>
<dbReference type="SUPFAM" id="SSF88659">
    <property type="entry name" value="Sigma3 and sigma4 domains of RNA polymerase sigma factors"/>
    <property type="match status" value="1"/>
</dbReference>
<dbReference type="Gene3D" id="1.10.1740.10">
    <property type="match status" value="1"/>
</dbReference>
<dbReference type="InterPro" id="IPR007627">
    <property type="entry name" value="RNA_pol_sigma70_r2"/>
</dbReference>
<dbReference type="Gene3D" id="1.20.140.160">
    <property type="match status" value="1"/>
</dbReference>
<dbReference type="RefSeq" id="WP_074951021.1">
    <property type="nucleotide sequence ID" value="NZ_FPBV01000006.1"/>
</dbReference>
<evidence type="ECO:0000256" key="2">
    <source>
        <dbReference type="ARBA" id="ARBA00023082"/>
    </source>
</evidence>
<accession>A0A1I7IC59</accession>
<dbReference type="InterPro" id="IPR014284">
    <property type="entry name" value="RNA_pol_sigma-70_dom"/>
</dbReference>